<dbReference type="EMBL" id="CP119313">
    <property type="protein sequence ID" value="WEK21494.1"/>
    <property type="molecule type" value="Genomic_DNA"/>
</dbReference>
<dbReference type="Proteomes" id="UP001214530">
    <property type="component" value="Chromosome"/>
</dbReference>
<sequence>MTRYFYKSLLIFVLVFSTVCSFGQSLIKDDLIKNDSKISSLKFGVNYLSNSVFMGRSDTVRIPVITPNIKYTFRSGIFVAGSLDYLPNSKSKVLASGDLSAGYDFDNGA</sequence>
<name>A0AAJ5WDJ7_9SPHI</name>
<protein>
    <submittedName>
        <fullName evidence="1">Uncharacterized protein</fullName>
    </submittedName>
</protein>
<proteinExistence type="predicted"/>
<gene>
    <name evidence="1" type="ORF">P0Y49_10130</name>
</gene>
<reference evidence="1" key="1">
    <citation type="submission" date="2023-03" db="EMBL/GenBank/DDBJ databases">
        <title>Andean soil-derived lignocellulolytic bacterial consortium as a source of novel taxa and putative plastic-active enzymes.</title>
        <authorList>
            <person name="Diaz-Garcia L."/>
            <person name="Chuvochina M."/>
            <person name="Feuerriegel G."/>
            <person name="Bunk B."/>
            <person name="Sproer C."/>
            <person name="Streit W.R."/>
            <person name="Rodriguez L.M."/>
            <person name="Overmann J."/>
            <person name="Jimenez D.J."/>
        </authorList>
    </citation>
    <scope>NUCLEOTIDE SEQUENCE</scope>
    <source>
        <strain evidence="1">MAG 3858</strain>
    </source>
</reference>
<evidence type="ECO:0000313" key="1">
    <source>
        <dbReference type="EMBL" id="WEK21494.1"/>
    </source>
</evidence>
<evidence type="ECO:0000313" key="2">
    <source>
        <dbReference type="Proteomes" id="UP001214530"/>
    </source>
</evidence>
<dbReference type="AlphaFoldDB" id="A0AAJ5WDJ7"/>
<organism evidence="1 2">
    <name type="scientific">Candidatus Pedobacter colombiensis</name>
    <dbReference type="NCBI Taxonomy" id="3121371"/>
    <lineage>
        <taxon>Bacteria</taxon>
        <taxon>Pseudomonadati</taxon>
        <taxon>Bacteroidota</taxon>
        <taxon>Sphingobacteriia</taxon>
        <taxon>Sphingobacteriales</taxon>
        <taxon>Sphingobacteriaceae</taxon>
        <taxon>Pedobacter</taxon>
    </lineage>
</organism>
<accession>A0AAJ5WDJ7</accession>